<dbReference type="PANTHER" id="PTHR11474:SF76">
    <property type="entry name" value="SHKT DOMAIN-CONTAINING PROTEIN"/>
    <property type="match status" value="1"/>
</dbReference>
<accession>A0A1D9LLW6</accession>
<dbReference type="RefSeq" id="WP_046168251.1">
    <property type="nucleotide sequence ID" value="NZ_CP017707.1"/>
</dbReference>
<dbReference type="PROSITE" id="PS51318">
    <property type="entry name" value="TAT"/>
    <property type="match status" value="1"/>
</dbReference>
<dbReference type="InterPro" id="IPR050316">
    <property type="entry name" value="Tyrosinase/Hemocyanin"/>
</dbReference>
<dbReference type="GeneID" id="68843740"/>
<evidence type="ECO:0000313" key="4">
    <source>
        <dbReference type="EMBL" id="AOZ52290.1"/>
    </source>
</evidence>
<dbReference type="InterPro" id="IPR002227">
    <property type="entry name" value="Tyrosinase_Cu-bd"/>
</dbReference>
<dbReference type="STRING" id="1108595.BKX93_21325"/>
<feature type="domain" description="Tyrosinase copper-binding" evidence="3">
    <location>
        <begin position="252"/>
        <end position="263"/>
    </location>
</feature>
<gene>
    <name evidence="4" type="ORF">BKX93_21325</name>
</gene>
<dbReference type="SUPFAM" id="SSF48056">
    <property type="entry name" value="Di-copper centre-containing domain"/>
    <property type="match status" value="1"/>
</dbReference>
<protein>
    <recommendedName>
        <fullName evidence="3">Tyrosinase copper-binding domain-containing protein</fullName>
    </recommendedName>
</protein>
<dbReference type="PRINTS" id="PR00092">
    <property type="entry name" value="TYROSINASE"/>
</dbReference>
<evidence type="ECO:0000256" key="1">
    <source>
        <dbReference type="ARBA" id="ARBA00022723"/>
    </source>
</evidence>
<dbReference type="InterPro" id="IPR008922">
    <property type="entry name" value="Di-copper_centre_dom_sf"/>
</dbReference>
<evidence type="ECO:0000259" key="3">
    <source>
        <dbReference type="PROSITE" id="PS00498"/>
    </source>
</evidence>
<evidence type="ECO:0000256" key="2">
    <source>
        <dbReference type="ARBA" id="ARBA00023008"/>
    </source>
</evidence>
<dbReference type="PANTHER" id="PTHR11474">
    <property type="entry name" value="TYROSINASE FAMILY MEMBER"/>
    <property type="match status" value="1"/>
</dbReference>
<dbReference type="InterPro" id="IPR006311">
    <property type="entry name" value="TAT_signal"/>
</dbReference>
<dbReference type="GO" id="GO:0016491">
    <property type="term" value="F:oxidoreductase activity"/>
    <property type="evidence" value="ECO:0007669"/>
    <property type="project" value="InterPro"/>
</dbReference>
<evidence type="ECO:0000313" key="5">
    <source>
        <dbReference type="Proteomes" id="UP000178776"/>
    </source>
</evidence>
<dbReference type="KEGG" id="cvc:BKX93_21325"/>
<dbReference type="GO" id="GO:0046872">
    <property type="term" value="F:metal ion binding"/>
    <property type="evidence" value="ECO:0007669"/>
    <property type="project" value="UniProtKB-KW"/>
</dbReference>
<keyword evidence="1" id="KW-0479">Metal-binding</keyword>
<sequence length="503" mass="54828">MSDLNRRQLLKGGAIVFGSLALSEPSLARLLRLSRGTRYNVASPQGKAMLQIYAGAVKKMMDPALYPEGNPLNWIFQWYTHFVRGDRTKQQELSRVYPSPSANRTLAEKMWNTCQAHSSGQREDFFLPWHRMFITYFEDIIRQVSGRHDFTLPYWDYTDPNQQVLPIEFRRPGDAVWGSLYRETRWPGTNAGKNVTDGRSALTLDCMKSNLYSGSAGDAGFCANTDMNPHGALHVDVGNSKGMAQVPWAANDPIFWIHHCNIDRIWASWNLAGGKNPSDSPFLNQQFVFASPTGSAVVATVKNYLSLPKDAYSSYVSRPPGSLPFPIKLALPKAALAMRLESFASEAAGLVRLGNAPVTVSLGDAKSTSASAPRVEMLSSRLGALGKQSSLFLRFEGLSAHGAVNGVYSVYVHTGGAPTADERGPGFVGQINFFSAAGTHQHDGEGAGNSPDKKAFSFLLRAETRAWLQKNGGGEPQVTLVPTIPDGNDEAMPTIDKIALVAS</sequence>
<organism evidence="4 5">
    <name type="scientific">Chromobacterium vaccinii</name>
    <dbReference type="NCBI Taxonomy" id="1108595"/>
    <lineage>
        <taxon>Bacteria</taxon>
        <taxon>Pseudomonadati</taxon>
        <taxon>Pseudomonadota</taxon>
        <taxon>Betaproteobacteria</taxon>
        <taxon>Neisseriales</taxon>
        <taxon>Chromobacteriaceae</taxon>
        <taxon>Chromobacterium</taxon>
    </lineage>
</organism>
<dbReference type="Pfam" id="PF00264">
    <property type="entry name" value="Tyrosinase"/>
    <property type="match status" value="2"/>
</dbReference>
<keyword evidence="2" id="KW-0186">Copper</keyword>
<dbReference type="EMBL" id="CP017707">
    <property type="protein sequence ID" value="AOZ52290.1"/>
    <property type="molecule type" value="Genomic_DNA"/>
</dbReference>
<dbReference type="Gene3D" id="1.10.1280.10">
    <property type="entry name" value="Di-copper center containing domain from catechol oxidase"/>
    <property type="match status" value="1"/>
</dbReference>
<reference evidence="4 5" key="1">
    <citation type="submission" date="2016-10" db="EMBL/GenBank/DDBJ databases">
        <title>Chromobacterium muskegensis sp. nov., an insecticidal bacterium isolated from Sphagnum bogs.</title>
        <authorList>
            <person name="Sparks M.E."/>
            <person name="Blackburn M.B."/>
            <person name="Gundersen-Rindal D.E."/>
            <person name="Mitchell A."/>
            <person name="Farrar R."/>
            <person name="Kuhar D."/>
        </authorList>
    </citation>
    <scope>NUCLEOTIDE SEQUENCE [LARGE SCALE GENOMIC DNA]</scope>
    <source>
        <strain evidence="4 5">21-1</strain>
    </source>
</reference>
<dbReference type="Proteomes" id="UP000178776">
    <property type="component" value="Chromosome"/>
</dbReference>
<name>A0A1D9LLW6_9NEIS</name>
<proteinExistence type="predicted"/>
<dbReference type="AlphaFoldDB" id="A0A1D9LLW6"/>
<dbReference type="PROSITE" id="PS00498">
    <property type="entry name" value="TYROSINASE_2"/>
    <property type="match status" value="1"/>
</dbReference>